<dbReference type="Proteomes" id="UP001527925">
    <property type="component" value="Unassembled WGS sequence"/>
</dbReference>
<dbReference type="SUPFAM" id="SSF48403">
    <property type="entry name" value="Ankyrin repeat"/>
    <property type="match status" value="1"/>
</dbReference>
<dbReference type="InterPro" id="IPR002347">
    <property type="entry name" value="SDR_fam"/>
</dbReference>
<dbReference type="EMBL" id="JADGIZ020000069">
    <property type="protein sequence ID" value="KAL2912350.1"/>
    <property type="molecule type" value="Genomic_DNA"/>
</dbReference>
<dbReference type="InterPro" id="IPR036291">
    <property type="entry name" value="NAD(P)-bd_dom_sf"/>
</dbReference>
<evidence type="ECO:0000313" key="2">
    <source>
        <dbReference type="Proteomes" id="UP001527925"/>
    </source>
</evidence>
<organism evidence="1 2">
    <name type="scientific">Polyrhizophydium stewartii</name>
    <dbReference type="NCBI Taxonomy" id="2732419"/>
    <lineage>
        <taxon>Eukaryota</taxon>
        <taxon>Fungi</taxon>
        <taxon>Fungi incertae sedis</taxon>
        <taxon>Chytridiomycota</taxon>
        <taxon>Chytridiomycota incertae sedis</taxon>
        <taxon>Chytridiomycetes</taxon>
        <taxon>Rhizophydiales</taxon>
        <taxon>Rhizophydiales incertae sedis</taxon>
        <taxon>Polyrhizophydium</taxon>
    </lineage>
</organism>
<sequence>MPTSQFDGCRDLVDLLDRLPRELDDMVFALAGLHARFLLERLPLPLSPATEMLLWMECFVDDDVRLVPHLPRRRLGAELVLLRSPEMLRAVQAVRELSLLGGAGSGDASARLPGTAISVPMRLGTDLVQGGSVRGVEEHLCILATSSVRACELLVLAGQRLRPFSACNRWRRLLTAVGAAGCGDVPTLERALAHLGSSAVSPALVAAGCHGQMAVLDRLCSEQRAQRAFQGAVRGNRLDVVQILCERHLRISMDKATLEHIVAHNLDAILRWLIEARPAMRLQMLPLCELCILHDNLPMLEFAISRGFGIVDEGLTSFAADGNLGMIQFVHERLPSVRWPAAALDEAAKHGHLAVVEYLDQVCQAPASTWAMDWAAEHGHLAIVRYLHEHRAEGCTVRAMDWAAENGHLATLEFLHLNRTEGCTTEAFDQAALHNQPHVLRFLSAHRTEGFSAEALAAAVATGHHGLVQLMLDAGCVVSTQACRAAIEACRFDMAELLAEHAEGVDWRQLRFIMFWSTPTFSTADIPDLAGKVVIVTGGSSGLGFESAVALAAKGAHVIVSCRNEDKGNAAVADIKAKAGVPAATVEFGVMEQSDLASVRRFADWFLAKGLRLDVLMLNAGVGGVPFKLIDGIETHIL</sequence>
<reference evidence="1 2" key="1">
    <citation type="submission" date="2023-09" db="EMBL/GenBank/DDBJ databases">
        <title>Pangenome analysis of Batrachochytrium dendrobatidis and related Chytrids.</title>
        <authorList>
            <person name="Yacoub M.N."/>
            <person name="Stajich J.E."/>
            <person name="James T.Y."/>
        </authorList>
    </citation>
    <scope>NUCLEOTIDE SEQUENCE [LARGE SCALE GENOMIC DNA]</scope>
    <source>
        <strain evidence="1 2">JEL0888</strain>
    </source>
</reference>
<dbReference type="InterPro" id="IPR052050">
    <property type="entry name" value="SecEffector_AnkRepeat"/>
</dbReference>
<dbReference type="PRINTS" id="PR00081">
    <property type="entry name" value="GDHRDH"/>
</dbReference>
<dbReference type="Gene3D" id="1.25.40.20">
    <property type="entry name" value="Ankyrin repeat-containing domain"/>
    <property type="match status" value="2"/>
</dbReference>
<dbReference type="Pfam" id="PF13637">
    <property type="entry name" value="Ank_4"/>
    <property type="match status" value="1"/>
</dbReference>
<dbReference type="InterPro" id="IPR002110">
    <property type="entry name" value="Ankyrin_rpt"/>
</dbReference>
<accession>A0ABR4MYJ6</accession>
<dbReference type="PANTHER" id="PTHR46586:SF4">
    <property type="match status" value="1"/>
</dbReference>
<name>A0ABR4MYJ6_9FUNG</name>
<evidence type="ECO:0000313" key="1">
    <source>
        <dbReference type="EMBL" id="KAL2912350.1"/>
    </source>
</evidence>
<comment type="caution">
    <text evidence="1">The sequence shown here is derived from an EMBL/GenBank/DDBJ whole genome shotgun (WGS) entry which is preliminary data.</text>
</comment>
<gene>
    <name evidence="1" type="ORF">HK105_208124</name>
</gene>
<dbReference type="Pfam" id="PF00106">
    <property type="entry name" value="adh_short"/>
    <property type="match status" value="1"/>
</dbReference>
<feature type="non-terminal residue" evidence="1">
    <location>
        <position position="638"/>
    </location>
</feature>
<dbReference type="InterPro" id="IPR036770">
    <property type="entry name" value="Ankyrin_rpt-contain_sf"/>
</dbReference>
<dbReference type="Gene3D" id="3.40.50.720">
    <property type="entry name" value="NAD(P)-binding Rossmann-like Domain"/>
    <property type="match status" value="1"/>
</dbReference>
<dbReference type="PANTHER" id="PTHR46586">
    <property type="entry name" value="ANKYRIN REPEAT-CONTAINING PROTEIN"/>
    <property type="match status" value="1"/>
</dbReference>
<dbReference type="SUPFAM" id="SSF51735">
    <property type="entry name" value="NAD(P)-binding Rossmann-fold domains"/>
    <property type="match status" value="1"/>
</dbReference>
<keyword evidence="2" id="KW-1185">Reference proteome</keyword>
<protein>
    <submittedName>
        <fullName evidence="1">Uncharacterized protein</fullName>
    </submittedName>
</protein>
<proteinExistence type="predicted"/>